<proteinExistence type="predicted"/>
<dbReference type="Proteomes" id="UP000095342">
    <property type="component" value="Chromosome"/>
</dbReference>
<feature type="region of interest" description="Disordered" evidence="1">
    <location>
        <begin position="131"/>
        <end position="162"/>
    </location>
</feature>
<accession>A0A1D8K6P8</accession>
<dbReference type="RefSeq" id="WP_070072171.1">
    <property type="nucleotide sequence ID" value="NZ_CP017448.1"/>
</dbReference>
<name>A0A1D8K6P8_9GAMM</name>
<evidence type="ECO:0000313" key="2">
    <source>
        <dbReference type="EMBL" id="AOV16580.1"/>
    </source>
</evidence>
<organism evidence="2 3">
    <name type="scientific">Acidihalobacter aeolianus</name>
    <dbReference type="NCBI Taxonomy" id="2792603"/>
    <lineage>
        <taxon>Bacteria</taxon>
        <taxon>Pseudomonadati</taxon>
        <taxon>Pseudomonadota</taxon>
        <taxon>Gammaproteobacteria</taxon>
        <taxon>Chromatiales</taxon>
        <taxon>Ectothiorhodospiraceae</taxon>
        <taxon>Acidihalobacter</taxon>
    </lineage>
</organism>
<reference evidence="2 3" key="1">
    <citation type="submission" date="2016-09" db="EMBL/GenBank/DDBJ databases">
        <title>Acidihalobacter prosperus V6 (DSM14174).</title>
        <authorList>
            <person name="Khaleque H.N."/>
            <person name="Ramsay J.P."/>
            <person name="Murphy R.J.T."/>
            <person name="Kaksonen A.H."/>
            <person name="Boxall N.J."/>
            <person name="Watkin E.L.J."/>
        </authorList>
    </citation>
    <scope>NUCLEOTIDE SEQUENCE [LARGE SCALE GENOMIC DNA]</scope>
    <source>
        <strain evidence="2 3">V6</strain>
    </source>
</reference>
<dbReference type="AlphaFoldDB" id="A0A1D8K6P8"/>
<keyword evidence="3" id="KW-1185">Reference proteome</keyword>
<dbReference type="KEGG" id="aaeo:BJI67_05400"/>
<gene>
    <name evidence="2" type="ORF">BJI67_05400</name>
</gene>
<evidence type="ECO:0000313" key="3">
    <source>
        <dbReference type="Proteomes" id="UP000095342"/>
    </source>
</evidence>
<sequence length="226" mass="24995">MSRRRGPKRAESHVRLYRHELESAAYRSLSCEARALLVEARSLFSGGENRIHLSIRKTQRRLGVGRHLAEKALAELQDRGFIRLLQKGGFNRKVRHSSEFALTNEPLADRDGAVPSKDFLRWTPAEKKITVPLSSTDGAGQQHRGPSGLPQKPPHGADQQHRKPCFGHIHGAAHQHTDSLPATAILSGGAGAAFGWWRMALWQRPEEQLKACLAMVTLSNSQEAAA</sequence>
<protein>
    <submittedName>
        <fullName evidence="2">Uncharacterized protein</fullName>
    </submittedName>
</protein>
<evidence type="ECO:0000256" key="1">
    <source>
        <dbReference type="SAM" id="MobiDB-lite"/>
    </source>
</evidence>
<dbReference type="EMBL" id="CP017448">
    <property type="protein sequence ID" value="AOV16580.1"/>
    <property type="molecule type" value="Genomic_DNA"/>
</dbReference>